<reference evidence="2 3" key="1">
    <citation type="journal article" date="2018" name="Int. J. Syst. Evol. Microbiol.">
        <title>Flavobacterium chryseum sp. nov. and Flavobacterium psychroterrae sp. nov., novel environmental bacteria isolated from Antarctica.</title>
        <authorList>
            <person name="Kralova S."/>
            <person name="Svec P."/>
            <person name="Busse H.J."/>
            <person name="Stankova E."/>
            <person name="Vaczi P."/>
            <person name="Sedlacek I."/>
        </authorList>
    </citation>
    <scope>NUCLEOTIDE SEQUENCE [LARGE SCALE GENOMIC DNA]</scope>
    <source>
        <strain evidence="2 3">CCM 8827</strain>
    </source>
</reference>
<keyword evidence="1" id="KW-1133">Transmembrane helix</keyword>
<keyword evidence="1" id="KW-0472">Membrane</keyword>
<comment type="caution">
    <text evidence="2">The sequence shown here is derived from an EMBL/GenBank/DDBJ whole genome shotgun (WGS) entry which is preliminary data.</text>
</comment>
<proteinExistence type="predicted"/>
<accession>A0ABS5PIS3</accession>
<dbReference type="RefSeq" id="WP_213306799.1">
    <property type="nucleotide sequence ID" value="NZ_JAGYVZ010000032.1"/>
</dbReference>
<protein>
    <recommendedName>
        <fullName evidence="4">DUF3999 domain-containing protein</fullName>
    </recommendedName>
</protein>
<feature type="transmembrane region" description="Helical" evidence="1">
    <location>
        <begin position="380"/>
        <end position="401"/>
    </location>
</feature>
<name>A0ABS5PIS3_9FLAO</name>
<evidence type="ECO:0000313" key="2">
    <source>
        <dbReference type="EMBL" id="MBS7233725.1"/>
    </source>
</evidence>
<gene>
    <name evidence="2" type="ORF">KHA90_22165</name>
</gene>
<dbReference type="Proteomes" id="UP000722625">
    <property type="component" value="Unassembled WGS sequence"/>
</dbReference>
<evidence type="ECO:0000256" key="1">
    <source>
        <dbReference type="SAM" id="Phobius"/>
    </source>
</evidence>
<evidence type="ECO:0000313" key="3">
    <source>
        <dbReference type="Proteomes" id="UP000722625"/>
    </source>
</evidence>
<keyword evidence="1" id="KW-0812">Transmembrane</keyword>
<dbReference type="EMBL" id="JAGYVZ010000032">
    <property type="protein sequence ID" value="MBS7233725.1"/>
    <property type="molecule type" value="Genomic_DNA"/>
</dbReference>
<evidence type="ECO:0008006" key="4">
    <source>
        <dbReference type="Google" id="ProtNLM"/>
    </source>
</evidence>
<keyword evidence="3" id="KW-1185">Reference proteome</keyword>
<organism evidence="2 3">
    <name type="scientific">Flavobacterium psychroterrae</name>
    <dbReference type="NCBI Taxonomy" id="2133767"/>
    <lineage>
        <taxon>Bacteria</taxon>
        <taxon>Pseudomonadati</taxon>
        <taxon>Bacteroidota</taxon>
        <taxon>Flavobacteriia</taxon>
        <taxon>Flavobacteriales</taxon>
        <taxon>Flavobacteriaceae</taxon>
        <taxon>Flavobacterium</taxon>
    </lineage>
</organism>
<sequence>MKLNKFILLLFIANLSFGQYQTTGKLKKVTENGFHEIILSPEIRSYSKQDLSDIRIFDSKGNEIPYFIQSDNTVSSNTFEEYKIASKTVLPKKSTSIIIAIPPNKANNQLSLFIANSNVEKKYSISGSDDQKEWFGISDAQYLSDLNSSTETSVVKNISYPLSTYHYLRIDFDDRKTLPINILKIGNFTTQLPRSLVQETVPKKSVTTEIPSEKETQIHVLFDAPQVINQITFDVLKPTYYNRRAILYKKVKRDVKRKSQIFDEQIISFELNSNTKNIFTIPEIFEKEFYIKIENHDNQPLSLSKIKYDQKLISVIADLNTNESYILKTGNKNLTEPEYDLSNFKNKIAAILPQTYVYDIEQRTNAKSDIQSKSFWQQPWFMWICIILGGITILFFTASLVKDLKRKN</sequence>